<evidence type="ECO:0000313" key="6">
    <source>
        <dbReference type="Proteomes" id="UP000772434"/>
    </source>
</evidence>
<dbReference type="EMBL" id="JADNRY010000017">
    <property type="protein sequence ID" value="KAF9073674.1"/>
    <property type="molecule type" value="Genomic_DNA"/>
</dbReference>
<comment type="similarity">
    <text evidence="1">Belongs to the AFG1 ATPase family.</text>
</comment>
<proteinExistence type="inferred from homology"/>
<keyword evidence="2" id="KW-0547">Nucleotide-binding</keyword>
<dbReference type="GO" id="GO:0005739">
    <property type="term" value="C:mitochondrion"/>
    <property type="evidence" value="ECO:0007669"/>
    <property type="project" value="TreeGrafter"/>
</dbReference>
<dbReference type="Proteomes" id="UP000772434">
    <property type="component" value="Unassembled WGS sequence"/>
</dbReference>
<feature type="region of interest" description="Disordered" evidence="4">
    <location>
        <begin position="531"/>
        <end position="572"/>
    </location>
</feature>
<dbReference type="PANTHER" id="PTHR12169">
    <property type="entry name" value="ATPASE N2B"/>
    <property type="match status" value="1"/>
</dbReference>
<dbReference type="Pfam" id="PF03969">
    <property type="entry name" value="AFG1_ATPase"/>
    <property type="match status" value="1"/>
</dbReference>
<evidence type="ECO:0000313" key="5">
    <source>
        <dbReference type="EMBL" id="KAF9073674.1"/>
    </source>
</evidence>
<dbReference type="Gene3D" id="3.40.50.300">
    <property type="entry name" value="P-loop containing nucleotide triphosphate hydrolases"/>
    <property type="match status" value="1"/>
</dbReference>
<feature type="compositionally biased region" description="Polar residues" evidence="4">
    <location>
        <begin position="537"/>
        <end position="561"/>
    </location>
</feature>
<dbReference type="SUPFAM" id="SSF52540">
    <property type="entry name" value="P-loop containing nucleoside triphosphate hydrolases"/>
    <property type="match status" value="1"/>
</dbReference>
<dbReference type="InterPro" id="IPR005654">
    <property type="entry name" value="ATPase_AFG1-like"/>
</dbReference>
<evidence type="ECO:0000256" key="3">
    <source>
        <dbReference type="ARBA" id="ARBA00022840"/>
    </source>
</evidence>
<name>A0A9P5Q2N1_9AGAR</name>
<keyword evidence="6" id="KW-1185">Reference proteome</keyword>
<dbReference type="AlphaFoldDB" id="A0A9P5Q2N1"/>
<dbReference type="OrthoDB" id="2193432at2759"/>
<sequence length="635" mass="71611">MILHKSCSKSSLTRRCLSSNNPNLPQQADILENYRGLVALGRVRYDENQVRVIMQLRRLQRDLLNYTPIGLSNLSHWNNNPDVDPQSEAQSEPWWTSFNNKAKDNPSSLILFKGHAEELASLQSPKGLLLTGPPGSGKTFLVDLWFSALPTPYKTRKHYNQLVLEIYRAVWEITQERMAETTAVSSPIWKRQPFAILRTMIPGYGPTTKYSDPPMSFEIAKRLVRQHWLLVFDEIQLLDVSSASLLADVLSWFWRLGGVVIGTSNKVPQDLYQNGVQRDKLEPFVEALKARCPVVTLESKDDASRDWRVIRADGIQGTWFLMNETGFDEAVAPLSEEINQGQSVQLSVFGRPLHVPWATTRTCRFSFDQLCAEELGSADYLTLSSTFETLILDNVPVLHMSAKDQARRFISLIDALYEARCRLIVRAQALPEAIFFPDAAQVQYAHEHDIMMSESVAETADVYRPNVSSYDAPNMEEAPATRALPLDTLSIFSGQDEQFAFKRALSRIVEMTSPSYSREETWAPLPPALRRWEHSSNPDQPNGRVNSSLVTTKNPPSSPATQPHEGKSNEDNLSIDAASETGSCNYRLSRETRSPPRLREYHIWGVREDWGEGAGKWGKGAKAYDISHNSDSKPS</sequence>
<gene>
    <name evidence="5" type="ORF">BDP27DRAFT_1260296</name>
</gene>
<reference evidence="5" key="1">
    <citation type="submission" date="2020-11" db="EMBL/GenBank/DDBJ databases">
        <authorList>
            <consortium name="DOE Joint Genome Institute"/>
            <person name="Ahrendt S."/>
            <person name="Riley R."/>
            <person name="Andreopoulos W."/>
            <person name="Labutti K."/>
            <person name="Pangilinan J."/>
            <person name="Ruiz-Duenas F.J."/>
            <person name="Barrasa J.M."/>
            <person name="Sanchez-Garcia M."/>
            <person name="Camarero S."/>
            <person name="Miyauchi S."/>
            <person name="Serrano A."/>
            <person name="Linde D."/>
            <person name="Babiker R."/>
            <person name="Drula E."/>
            <person name="Ayuso-Fernandez I."/>
            <person name="Pacheco R."/>
            <person name="Padilla G."/>
            <person name="Ferreira P."/>
            <person name="Barriuso J."/>
            <person name="Kellner H."/>
            <person name="Castanera R."/>
            <person name="Alfaro M."/>
            <person name="Ramirez L."/>
            <person name="Pisabarro A.G."/>
            <person name="Kuo A."/>
            <person name="Tritt A."/>
            <person name="Lipzen A."/>
            <person name="He G."/>
            <person name="Yan M."/>
            <person name="Ng V."/>
            <person name="Cullen D."/>
            <person name="Martin F."/>
            <person name="Rosso M.-N."/>
            <person name="Henrissat B."/>
            <person name="Hibbett D."/>
            <person name="Martinez A.T."/>
            <person name="Grigoriev I.V."/>
        </authorList>
    </citation>
    <scope>NUCLEOTIDE SEQUENCE</scope>
    <source>
        <strain evidence="5">AH 40177</strain>
    </source>
</reference>
<feature type="region of interest" description="Disordered" evidence="4">
    <location>
        <begin position="610"/>
        <end position="635"/>
    </location>
</feature>
<comment type="caution">
    <text evidence="5">The sequence shown here is derived from an EMBL/GenBank/DDBJ whole genome shotgun (WGS) entry which is preliminary data.</text>
</comment>
<dbReference type="InterPro" id="IPR027417">
    <property type="entry name" value="P-loop_NTPase"/>
</dbReference>
<evidence type="ECO:0000256" key="4">
    <source>
        <dbReference type="SAM" id="MobiDB-lite"/>
    </source>
</evidence>
<evidence type="ECO:0000256" key="1">
    <source>
        <dbReference type="ARBA" id="ARBA00010322"/>
    </source>
</evidence>
<dbReference type="PANTHER" id="PTHR12169:SF2">
    <property type="entry name" value="AFG1P"/>
    <property type="match status" value="1"/>
</dbReference>
<keyword evidence="3" id="KW-0067">ATP-binding</keyword>
<dbReference type="GO" id="GO:0005524">
    <property type="term" value="F:ATP binding"/>
    <property type="evidence" value="ECO:0007669"/>
    <property type="project" value="UniProtKB-KW"/>
</dbReference>
<evidence type="ECO:0000256" key="2">
    <source>
        <dbReference type="ARBA" id="ARBA00022741"/>
    </source>
</evidence>
<dbReference type="GO" id="GO:0016887">
    <property type="term" value="F:ATP hydrolysis activity"/>
    <property type="evidence" value="ECO:0007669"/>
    <property type="project" value="InterPro"/>
</dbReference>
<organism evidence="5 6">
    <name type="scientific">Rhodocollybia butyracea</name>
    <dbReference type="NCBI Taxonomy" id="206335"/>
    <lineage>
        <taxon>Eukaryota</taxon>
        <taxon>Fungi</taxon>
        <taxon>Dikarya</taxon>
        <taxon>Basidiomycota</taxon>
        <taxon>Agaricomycotina</taxon>
        <taxon>Agaricomycetes</taxon>
        <taxon>Agaricomycetidae</taxon>
        <taxon>Agaricales</taxon>
        <taxon>Marasmiineae</taxon>
        <taxon>Omphalotaceae</taxon>
        <taxon>Rhodocollybia</taxon>
    </lineage>
</organism>
<protein>
    <submittedName>
        <fullName evidence="5">AFG1-like ATPase-domain-containing protein</fullName>
    </submittedName>
</protein>
<dbReference type="NCBIfam" id="NF040713">
    <property type="entry name" value="ZapE"/>
    <property type="match status" value="1"/>
</dbReference>
<accession>A0A9P5Q2N1</accession>